<dbReference type="Gene3D" id="1.10.10.60">
    <property type="entry name" value="Homeodomain-like"/>
    <property type="match status" value="1"/>
</dbReference>
<protein>
    <submittedName>
        <fullName evidence="5">Helix-turn-helix domain-containing protein</fullName>
    </submittedName>
</protein>
<evidence type="ECO:0000256" key="2">
    <source>
        <dbReference type="ARBA" id="ARBA00023125"/>
    </source>
</evidence>
<dbReference type="PANTHER" id="PTHR46796">
    <property type="entry name" value="HTH-TYPE TRANSCRIPTIONAL ACTIVATOR RHAS-RELATED"/>
    <property type="match status" value="1"/>
</dbReference>
<dbReference type="PANTHER" id="PTHR46796:SF6">
    <property type="entry name" value="ARAC SUBFAMILY"/>
    <property type="match status" value="1"/>
</dbReference>
<dbReference type="OrthoDB" id="9799345at2"/>
<dbReference type="GO" id="GO:0003700">
    <property type="term" value="F:DNA-binding transcription factor activity"/>
    <property type="evidence" value="ECO:0007669"/>
    <property type="project" value="InterPro"/>
</dbReference>
<dbReference type="PROSITE" id="PS01124">
    <property type="entry name" value="HTH_ARAC_FAMILY_2"/>
    <property type="match status" value="1"/>
</dbReference>
<accession>A0A4R5B080</accession>
<dbReference type="InterPro" id="IPR050204">
    <property type="entry name" value="AraC_XylS_family_regulators"/>
</dbReference>
<name>A0A4R5B080_9ACTN</name>
<proteinExistence type="predicted"/>
<dbReference type="EMBL" id="SMKU01000194">
    <property type="protein sequence ID" value="TDD77870.1"/>
    <property type="molecule type" value="Genomic_DNA"/>
</dbReference>
<keyword evidence="1" id="KW-0805">Transcription regulation</keyword>
<dbReference type="InterPro" id="IPR035418">
    <property type="entry name" value="AraC-bd_2"/>
</dbReference>
<evidence type="ECO:0000256" key="1">
    <source>
        <dbReference type="ARBA" id="ARBA00023015"/>
    </source>
</evidence>
<evidence type="ECO:0000259" key="4">
    <source>
        <dbReference type="PROSITE" id="PS01124"/>
    </source>
</evidence>
<sequence>MLIRTSDLPAGERFEFWRSSVSEMFVPLRTDTARPERFEGRMRGCELGALRVAEVAATPHIVRRTESLIARSDPGHYKLGVQLSGYCLLTQDGREAPLVPGDFTIYDTTRPYTLAFDDSYRQLVLMVPRRLLHLPDEAIAGITATRISGRQGVGALLSPFLVQLARNLDELDEQGSVRLGDNIVDLLVTLLAERLDVTVPTADSRRRALLMRVRAYIERHLDDPDLSPDGIAAAHFVSSRHLYKLFREEGTTVSMWIKERRLEHCRRDLRDPLQLNRPVSAIGARWGFVDAAHFSRLFKAAYGASPREYRVSSAPGGGVTVTTGRPY</sequence>
<evidence type="ECO:0000313" key="6">
    <source>
        <dbReference type="Proteomes" id="UP000294513"/>
    </source>
</evidence>
<dbReference type="Pfam" id="PF14525">
    <property type="entry name" value="AraC_binding_2"/>
    <property type="match status" value="1"/>
</dbReference>
<comment type="caution">
    <text evidence="5">The sequence shown here is derived from an EMBL/GenBank/DDBJ whole genome shotgun (WGS) entry which is preliminary data.</text>
</comment>
<organism evidence="5 6">
    <name type="scientific">Actinomadura rubrisoli</name>
    <dbReference type="NCBI Taxonomy" id="2530368"/>
    <lineage>
        <taxon>Bacteria</taxon>
        <taxon>Bacillati</taxon>
        <taxon>Actinomycetota</taxon>
        <taxon>Actinomycetes</taxon>
        <taxon>Streptosporangiales</taxon>
        <taxon>Thermomonosporaceae</taxon>
        <taxon>Actinomadura</taxon>
    </lineage>
</organism>
<dbReference type="Proteomes" id="UP000294513">
    <property type="component" value="Unassembled WGS sequence"/>
</dbReference>
<dbReference type="InterPro" id="IPR009057">
    <property type="entry name" value="Homeodomain-like_sf"/>
</dbReference>
<dbReference type="RefSeq" id="WP_131898901.1">
    <property type="nucleotide sequence ID" value="NZ_SMKU01000194.1"/>
</dbReference>
<keyword evidence="3" id="KW-0804">Transcription</keyword>
<dbReference type="InterPro" id="IPR020449">
    <property type="entry name" value="Tscrpt_reg_AraC-type_HTH"/>
</dbReference>
<dbReference type="GO" id="GO:0043565">
    <property type="term" value="F:sequence-specific DNA binding"/>
    <property type="evidence" value="ECO:0007669"/>
    <property type="project" value="InterPro"/>
</dbReference>
<reference evidence="5 6" key="1">
    <citation type="submission" date="2019-03" db="EMBL/GenBank/DDBJ databases">
        <title>Draft genome sequences of novel Actinobacteria.</title>
        <authorList>
            <person name="Sahin N."/>
            <person name="Ay H."/>
            <person name="Saygin H."/>
        </authorList>
    </citation>
    <scope>NUCLEOTIDE SEQUENCE [LARGE SCALE GENOMIC DNA]</scope>
    <source>
        <strain evidence="5 6">H3C3</strain>
    </source>
</reference>
<keyword evidence="2" id="KW-0238">DNA-binding</keyword>
<dbReference type="Pfam" id="PF12833">
    <property type="entry name" value="HTH_18"/>
    <property type="match status" value="1"/>
</dbReference>
<evidence type="ECO:0000313" key="5">
    <source>
        <dbReference type="EMBL" id="TDD77870.1"/>
    </source>
</evidence>
<dbReference type="InterPro" id="IPR018060">
    <property type="entry name" value="HTH_AraC"/>
</dbReference>
<keyword evidence="6" id="KW-1185">Reference proteome</keyword>
<dbReference type="AlphaFoldDB" id="A0A4R5B080"/>
<feature type="domain" description="HTH araC/xylS-type" evidence="4">
    <location>
        <begin position="211"/>
        <end position="312"/>
    </location>
</feature>
<evidence type="ECO:0000256" key="3">
    <source>
        <dbReference type="ARBA" id="ARBA00023163"/>
    </source>
</evidence>
<dbReference type="PRINTS" id="PR00032">
    <property type="entry name" value="HTHARAC"/>
</dbReference>
<dbReference type="SMART" id="SM00342">
    <property type="entry name" value="HTH_ARAC"/>
    <property type="match status" value="1"/>
</dbReference>
<gene>
    <name evidence="5" type="ORF">E1298_29290</name>
</gene>
<dbReference type="SUPFAM" id="SSF46689">
    <property type="entry name" value="Homeodomain-like"/>
    <property type="match status" value="1"/>
</dbReference>